<dbReference type="EMBL" id="QXGB01000672">
    <property type="protein sequence ID" value="KAE9207462.1"/>
    <property type="molecule type" value="Genomic_DNA"/>
</dbReference>
<name>A0A6A3TR95_9STRA</name>
<protein>
    <submittedName>
        <fullName evidence="1">Uncharacterized protein</fullName>
    </submittedName>
</protein>
<dbReference type="Proteomes" id="UP000433483">
    <property type="component" value="Unassembled WGS sequence"/>
</dbReference>
<reference evidence="4 5" key="1">
    <citation type="submission" date="2018-08" db="EMBL/GenBank/DDBJ databases">
        <title>Genomic investigation of the strawberry pathogen Phytophthora fragariae indicates pathogenicity is determined by transcriptional variation in three key races.</title>
        <authorList>
            <person name="Adams T.M."/>
            <person name="Armitage A.D."/>
            <person name="Sobczyk M.K."/>
            <person name="Bates H.J."/>
            <person name="Dunwell J.M."/>
            <person name="Nellist C.F."/>
            <person name="Harrison R.J."/>
        </authorList>
    </citation>
    <scope>NUCLEOTIDE SEQUENCE [LARGE SCALE GENOMIC DNA]</scope>
    <source>
        <strain evidence="3 5">BC-1</strain>
        <strain evidence="2 4">NOV-27</strain>
        <strain evidence="1 6">NOV-5</strain>
    </source>
</reference>
<dbReference type="EMBL" id="QXGA01000759">
    <property type="protein sequence ID" value="KAE9141792.1"/>
    <property type="molecule type" value="Genomic_DNA"/>
</dbReference>
<proteinExistence type="predicted"/>
<evidence type="ECO:0000313" key="4">
    <source>
        <dbReference type="Proteomes" id="UP000433483"/>
    </source>
</evidence>
<evidence type="ECO:0000313" key="6">
    <source>
        <dbReference type="Proteomes" id="UP000440732"/>
    </source>
</evidence>
<gene>
    <name evidence="3" type="ORF">PF002_g15343</name>
    <name evidence="2" type="ORF">PF005_g12600</name>
    <name evidence="1" type="ORF">PF006_g13049</name>
</gene>
<accession>A0A6A3TR95</accession>
<sequence length="44" mass="4880">MSRSSSTDVEDAGDEDLVPWGCCCQSWPSLRTQQALVRGTTNEY</sequence>
<evidence type="ECO:0000313" key="2">
    <source>
        <dbReference type="EMBL" id="KAE9207462.1"/>
    </source>
</evidence>
<dbReference type="Proteomes" id="UP000440367">
    <property type="component" value="Unassembled WGS sequence"/>
</dbReference>
<evidence type="ECO:0000313" key="1">
    <source>
        <dbReference type="EMBL" id="KAE9141792.1"/>
    </source>
</evidence>
<evidence type="ECO:0000313" key="3">
    <source>
        <dbReference type="EMBL" id="KAE9222224.1"/>
    </source>
</evidence>
<comment type="caution">
    <text evidence="1">The sequence shown here is derived from an EMBL/GenBank/DDBJ whole genome shotgun (WGS) entry which is preliminary data.</text>
</comment>
<keyword evidence="4" id="KW-1185">Reference proteome</keyword>
<organism evidence="1 6">
    <name type="scientific">Phytophthora fragariae</name>
    <dbReference type="NCBI Taxonomy" id="53985"/>
    <lineage>
        <taxon>Eukaryota</taxon>
        <taxon>Sar</taxon>
        <taxon>Stramenopiles</taxon>
        <taxon>Oomycota</taxon>
        <taxon>Peronosporomycetes</taxon>
        <taxon>Peronosporales</taxon>
        <taxon>Peronosporaceae</taxon>
        <taxon>Phytophthora</taxon>
    </lineage>
</organism>
<evidence type="ECO:0000313" key="5">
    <source>
        <dbReference type="Proteomes" id="UP000440367"/>
    </source>
</evidence>
<dbReference type="Proteomes" id="UP000440732">
    <property type="component" value="Unassembled WGS sequence"/>
</dbReference>
<dbReference type="AlphaFoldDB" id="A0A6A3TR95"/>
<dbReference type="EMBL" id="QXGD01000858">
    <property type="protein sequence ID" value="KAE9222224.1"/>
    <property type="molecule type" value="Genomic_DNA"/>
</dbReference>